<sequence>CSNKKMASLSKRKSIEKAGKLQIVVCEYHQDVIQFIHRFVARKKLPFKGIKMIHLDSHPDLAYPDHLLADDCFHKGTLYDQLDIADWILPLMYQGHLQDLIWVRPPWAEQIDDLETPFKIGKHRGDGKLKVTCTGDYFLEDGIYSPEEALQNIQDVNLKVTLVQNLTVDLIAWRDDSNQQHISPSPQKKLKSLGNDDDIAKNDREEKRAKLIISSEEAPRETVSIKSEVDKMKNSNPLGNKEGSKDVIELTDVSVKCNAEDESITSFHNNQDAHTTKYLTESSDAKLKDKFSNEEDCLVTEEHLKNRFFPSPDDRFILDIDLDYFSVTNPFLQDYTEEEYKELKNIYHIDLPTNKEDQNELAQFVEKSTKKLQSLKRTIQQFATGKPPKEIQGNKELVDFLVRLKTRKPNINEEDWDLVHNAGMTTELPHHISNDTEIDQMLAELKELIQTLPHPTLITVARSAIDEYCPPDQVDQIEKKVIDLLTSYYHSVDVLYDYKDKTRLI</sequence>
<dbReference type="Proteomes" id="UP000594262">
    <property type="component" value="Unplaced"/>
</dbReference>
<protein>
    <submittedName>
        <fullName evidence="3">Uncharacterized protein</fullName>
    </submittedName>
</protein>
<dbReference type="PANTHER" id="PTHR13225:SF3">
    <property type="entry name" value="UPF0489 PROTEIN C5ORF22"/>
    <property type="match status" value="1"/>
</dbReference>
<organism evidence="3 4">
    <name type="scientific">Clytia hemisphaerica</name>
    <dbReference type="NCBI Taxonomy" id="252671"/>
    <lineage>
        <taxon>Eukaryota</taxon>
        <taxon>Metazoa</taxon>
        <taxon>Cnidaria</taxon>
        <taxon>Hydrozoa</taxon>
        <taxon>Hydroidolina</taxon>
        <taxon>Leptothecata</taxon>
        <taxon>Obeliida</taxon>
        <taxon>Clytiidae</taxon>
        <taxon>Clytia</taxon>
    </lineage>
</organism>
<dbReference type="OrthoDB" id="1108038at2759"/>
<keyword evidence="4" id="KW-1185">Reference proteome</keyword>
<evidence type="ECO:0000313" key="4">
    <source>
        <dbReference type="Proteomes" id="UP000594262"/>
    </source>
</evidence>
<evidence type="ECO:0000313" key="3">
    <source>
        <dbReference type="EnsemblMetazoa" id="CLYHEMP018897.2"/>
    </source>
</evidence>
<proteinExistence type="inferred from homology"/>
<feature type="region of interest" description="Disordered" evidence="2">
    <location>
        <begin position="178"/>
        <end position="206"/>
    </location>
</feature>
<evidence type="ECO:0000256" key="1">
    <source>
        <dbReference type="ARBA" id="ARBA00007099"/>
    </source>
</evidence>
<evidence type="ECO:0000256" key="2">
    <source>
        <dbReference type="SAM" id="MobiDB-lite"/>
    </source>
</evidence>
<dbReference type="Pfam" id="PF12640">
    <property type="entry name" value="UPF0489"/>
    <property type="match status" value="1"/>
</dbReference>
<comment type="similarity">
    <text evidence="1">Belongs to the UPF0489 family.</text>
</comment>
<name>A0A7M5X7G5_9CNID</name>
<dbReference type="EnsemblMetazoa" id="CLYHEMT018897.2">
    <property type="protein sequence ID" value="CLYHEMP018897.2"/>
    <property type="gene ID" value="CLYHEMG018897"/>
</dbReference>
<accession>A0A7M5X7G5</accession>
<dbReference type="AlphaFoldDB" id="A0A7M5X7G5"/>
<reference evidence="3" key="1">
    <citation type="submission" date="2021-01" db="UniProtKB">
        <authorList>
            <consortium name="EnsemblMetazoa"/>
        </authorList>
    </citation>
    <scope>IDENTIFICATION</scope>
</reference>
<dbReference type="PANTHER" id="PTHR13225">
    <property type="entry name" value="MISEXPRESSION SUPPRESSOR OF RAS 6"/>
    <property type="match status" value="1"/>
</dbReference>
<dbReference type="InterPro" id="IPR024131">
    <property type="entry name" value="UPF0489"/>
</dbReference>